<name>A0A443S4X3_9ACAR</name>
<dbReference type="AlphaFoldDB" id="A0A443S4X3"/>
<dbReference type="SUPFAM" id="SSF53098">
    <property type="entry name" value="Ribonuclease H-like"/>
    <property type="match status" value="1"/>
</dbReference>
<sequence length="96" mass="10546">MTLLMDAARLIGISLPVRDPGCNKILVAREVLGKPTSSFPRLASFADGIFAIPATNLSSERNFNYAGLTLTDRRSRLSPDMVDDLLFVRANFDVCE</sequence>
<accession>A0A443S4X3</accession>
<dbReference type="Pfam" id="PF05699">
    <property type="entry name" value="Dimer_Tnp_hAT"/>
    <property type="match status" value="1"/>
</dbReference>
<feature type="domain" description="HAT C-terminal dimerisation" evidence="1">
    <location>
        <begin position="36"/>
        <end position="91"/>
    </location>
</feature>
<dbReference type="Proteomes" id="UP000288716">
    <property type="component" value="Unassembled WGS sequence"/>
</dbReference>
<dbReference type="OrthoDB" id="6512992at2759"/>
<protein>
    <submittedName>
        <fullName evidence="2">Zinc finger BED domain-containing protein-like protein</fullName>
    </submittedName>
</protein>
<dbReference type="EMBL" id="NCKV01008415">
    <property type="protein sequence ID" value="RWS22577.1"/>
    <property type="molecule type" value="Genomic_DNA"/>
</dbReference>
<dbReference type="GO" id="GO:0046983">
    <property type="term" value="F:protein dimerization activity"/>
    <property type="evidence" value="ECO:0007669"/>
    <property type="project" value="InterPro"/>
</dbReference>
<reference evidence="2 3" key="1">
    <citation type="journal article" date="2018" name="Gigascience">
        <title>Genomes of trombidid mites reveal novel predicted allergens and laterally-transferred genes associated with secondary metabolism.</title>
        <authorList>
            <person name="Dong X."/>
            <person name="Chaisiri K."/>
            <person name="Xia D."/>
            <person name="Armstrong S.D."/>
            <person name="Fang Y."/>
            <person name="Donnelly M.J."/>
            <person name="Kadowaki T."/>
            <person name="McGarry J.W."/>
            <person name="Darby A.C."/>
            <person name="Makepeace B.L."/>
        </authorList>
    </citation>
    <scope>NUCLEOTIDE SEQUENCE [LARGE SCALE GENOMIC DNA]</scope>
    <source>
        <strain evidence="2">UoL-UT</strain>
    </source>
</reference>
<dbReference type="PANTHER" id="PTHR47611">
    <property type="entry name" value="HAT DIMERISATION DOMAIN, C-TERMINAL"/>
    <property type="match status" value="1"/>
</dbReference>
<comment type="caution">
    <text evidence="2">The sequence shown here is derived from an EMBL/GenBank/DDBJ whole genome shotgun (WGS) entry which is preliminary data.</text>
</comment>
<proteinExistence type="predicted"/>
<evidence type="ECO:0000313" key="2">
    <source>
        <dbReference type="EMBL" id="RWS22577.1"/>
    </source>
</evidence>
<evidence type="ECO:0000259" key="1">
    <source>
        <dbReference type="Pfam" id="PF05699"/>
    </source>
</evidence>
<dbReference type="VEuPathDB" id="VectorBase:LDEU009463"/>
<dbReference type="InterPro" id="IPR012337">
    <property type="entry name" value="RNaseH-like_sf"/>
</dbReference>
<dbReference type="InterPro" id="IPR008906">
    <property type="entry name" value="HATC_C_dom"/>
</dbReference>
<dbReference type="PANTHER" id="PTHR47611:SF1">
    <property type="entry name" value="CCHC-TYPE DOMAIN-CONTAINING PROTEIN"/>
    <property type="match status" value="1"/>
</dbReference>
<gene>
    <name evidence="2" type="ORF">B4U80_13531</name>
</gene>
<evidence type="ECO:0000313" key="3">
    <source>
        <dbReference type="Proteomes" id="UP000288716"/>
    </source>
</evidence>
<organism evidence="2 3">
    <name type="scientific">Leptotrombidium deliense</name>
    <dbReference type="NCBI Taxonomy" id="299467"/>
    <lineage>
        <taxon>Eukaryota</taxon>
        <taxon>Metazoa</taxon>
        <taxon>Ecdysozoa</taxon>
        <taxon>Arthropoda</taxon>
        <taxon>Chelicerata</taxon>
        <taxon>Arachnida</taxon>
        <taxon>Acari</taxon>
        <taxon>Acariformes</taxon>
        <taxon>Trombidiformes</taxon>
        <taxon>Prostigmata</taxon>
        <taxon>Anystina</taxon>
        <taxon>Parasitengona</taxon>
        <taxon>Trombiculoidea</taxon>
        <taxon>Trombiculidae</taxon>
        <taxon>Leptotrombidium</taxon>
    </lineage>
</organism>
<keyword evidence="3" id="KW-1185">Reference proteome</keyword>